<proteinExistence type="predicted"/>
<dbReference type="AlphaFoldDB" id="A0A834ZMR1"/>
<dbReference type="SMART" id="SM00343">
    <property type="entry name" value="ZnF_C2HC"/>
    <property type="match status" value="2"/>
</dbReference>
<keyword evidence="2" id="KW-0472">Membrane</keyword>
<accession>A0A834ZMR1</accession>
<dbReference type="Gene3D" id="4.10.60.10">
    <property type="entry name" value="Zinc finger, CCHC-type"/>
    <property type="match status" value="1"/>
</dbReference>
<evidence type="ECO:0000313" key="5">
    <source>
        <dbReference type="Proteomes" id="UP000655225"/>
    </source>
</evidence>
<dbReference type="PANTHER" id="PTHR37610">
    <property type="entry name" value="CCHC-TYPE DOMAIN-CONTAINING PROTEIN"/>
    <property type="match status" value="1"/>
</dbReference>
<evidence type="ECO:0000256" key="2">
    <source>
        <dbReference type="SAM" id="Phobius"/>
    </source>
</evidence>
<feature type="transmembrane region" description="Helical" evidence="2">
    <location>
        <begin position="97"/>
        <end position="123"/>
    </location>
</feature>
<evidence type="ECO:0000313" key="4">
    <source>
        <dbReference type="EMBL" id="KAF8407948.1"/>
    </source>
</evidence>
<dbReference type="GO" id="GO:0008270">
    <property type="term" value="F:zinc ion binding"/>
    <property type="evidence" value="ECO:0007669"/>
    <property type="project" value="UniProtKB-KW"/>
</dbReference>
<dbReference type="InterPro" id="IPR001878">
    <property type="entry name" value="Znf_CCHC"/>
</dbReference>
<reference evidence="4 5" key="1">
    <citation type="submission" date="2020-04" db="EMBL/GenBank/DDBJ databases">
        <title>Plant Genome Project.</title>
        <authorList>
            <person name="Zhang R.-G."/>
        </authorList>
    </citation>
    <scope>NUCLEOTIDE SEQUENCE [LARGE SCALE GENOMIC DNA]</scope>
    <source>
        <strain evidence="4">YNK0</strain>
        <tissue evidence="4">Leaf</tissue>
    </source>
</reference>
<protein>
    <recommendedName>
        <fullName evidence="3">CCHC-type domain-containing protein</fullName>
    </recommendedName>
</protein>
<keyword evidence="2" id="KW-1133">Transmembrane helix</keyword>
<feature type="domain" description="CCHC-type" evidence="3">
    <location>
        <begin position="345"/>
        <end position="360"/>
    </location>
</feature>
<dbReference type="PANTHER" id="PTHR37610:SF77">
    <property type="entry name" value="INTEGRASE CATALYTIC DOMAIN-CONTAINING PROTEIN"/>
    <property type="match status" value="1"/>
</dbReference>
<keyword evidence="1" id="KW-0863">Zinc-finger</keyword>
<dbReference type="EMBL" id="JABCRI010000004">
    <property type="protein sequence ID" value="KAF8407948.1"/>
    <property type="molecule type" value="Genomic_DNA"/>
</dbReference>
<keyword evidence="2" id="KW-0812">Transmembrane</keyword>
<dbReference type="InterPro" id="IPR054722">
    <property type="entry name" value="PolX-like_BBD"/>
</dbReference>
<keyword evidence="1" id="KW-0479">Metal-binding</keyword>
<evidence type="ECO:0000256" key="1">
    <source>
        <dbReference type="PROSITE-ProRule" id="PRU00047"/>
    </source>
</evidence>
<evidence type="ECO:0000259" key="3">
    <source>
        <dbReference type="PROSITE" id="PS50158"/>
    </source>
</evidence>
<dbReference type="PROSITE" id="PS50158">
    <property type="entry name" value="ZF_CCHC"/>
    <property type="match status" value="1"/>
</dbReference>
<keyword evidence="1" id="KW-0862">Zinc</keyword>
<sequence>MENYSVSEREREREREMGLWSCYRDVAICSHGDCGVRHSWVKHNIQSSRVRGMSHFVFVVYSNVLATLILLPFSFIFHRSTIRPPLTFSILCRIFLLSLIGYYNIILINIISLGLLLFTTGILPRRTRHRDFRRTRHRYFAGLTPCWIHHRISSDFARSRRITVAGFSPPAHLRYFPFTVFFIAGSSVVGSRTQELFVAFVYSFVLIVACLTSKANFLEGRELRGIIDGTEKMPAPTELKAMAEWKTKNGKIVTWLLDSVDKSIAVGLTPHKTAKAMWDHLKTIYKQSNEARLYRLEQELTHISQAEEQRLTALTNVPQPPGSSEMVLLASPLAPGKRDMSRVQCYGCKQFGHLATTCRDSPICAFCKIRGHRIQECQKKRRAQGKAYMTTTDTSSTNVMAPSQPSGPLTPEMIQQIVQALSTAGLSGTSFLSPWYFDSGASNHMTGTASYLHNVKSYKGNQIISTADGTQLPISSVGSLSFSPSHHRQFTLTDDLATGKVVGRGRRKGRLFLLDLDDFVTPAS</sequence>
<dbReference type="InterPro" id="IPR036875">
    <property type="entry name" value="Znf_CCHC_sf"/>
</dbReference>
<dbReference type="Pfam" id="PF14223">
    <property type="entry name" value="Retrotran_gag_2"/>
    <property type="match status" value="1"/>
</dbReference>
<comment type="caution">
    <text evidence="4">The sequence shown here is derived from an EMBL/GenBank/DDBJ whole genome shotgun (WGS) entry which is preliminary data.</text>
</comment>
<organism evidence="4 5">
    <name type="scientific">Tetracentron sinense</name>
    <name type="common">Spur-leaf</name>
    <dbReference type="NCBI Taxonomy" id="13715"/>
    <lineage>
        <taxon>Eukaryota</taxon>
        <taxon>Viridiplantae</taxon>
        <taxon>Streptophyta</taxon>
        <taxon>Embryophyta</taxon>
        <taxon>Tracheophyta</taxon>
        <taxon>Spermatophyta</taxon>
        <taxon>Magnoliopsida</taxon>
        <taxon>Trochodendrales</taxon>
        <taxon>Trochodendraceae</taxon>
        <taxon>Tetracentron</taxon>
    </lineage>
</organism>
<feature type="transmembrane region" description="Helical" evidence="2">
    <location>
        <begin position="56"/>
        <end position="77"/>
    </location>
</feature>
<dbReference type="Proteomes" id="UP000655225">
    <property type="component" value="Unassembled WGS sequence"/>
</dbReference>
<dbReference type="OrthoDB" id="1706811at2759"/>
<name>A0A834ZMR1_TETSI</name>
<gene>
    <name evidence="4" type="ORF">HHK36_007088</name>
</gene>
<dbReference type="GO" id="GO:0003676">
    <property type="term" value="F:nucleic acid binding"/>
    <property type="evidence" value="ECO:0007669"/>
    <property type="project" value="InterPro"/>
</dbReference>
<dbReference type="SUPFAM" id="SSF57756">
    <property type="entry name" value="Retrovirus zinc finger-like domains"/>
    <property type="match status" value="1"/>
</dbReference>
<keyword evidence="5" id="KW-1185">Reference proteome</keyword>
<dbReference type="Pfam" id="PF22936">
    <property type="entry name" value="Pol_BBD"/>
    <property type="match status" value="1"/>
</dbReference>
<feature type="transmembrane region" description="Helical" evidence="2">
    <location>
        <begin position="196"/>
        <end position="217"/>
    </location>
</feature>